<feature type="signal peptide" evidence="1">
    <location>
        <begin position="1"/>
        <end position="23"/>
    </location>
</feature>
<organism evidence="2 4">
    <name type="scientific">Daphnia magna</name>
    <dbReference type="NCBI Taxonomy" id="35525"/>
    <lineage>
        <taxon>Eukaryota</taxon>
        <taxon>Metazoa</taxon>
        <taxon>Ecdysozoa</taxon>
        <taxon>Arthropoda</taxon>
        <taxon>Crustacea</taxon>
        <taxon>Branchiopoda</taxon>
        <taxon>Diplostraca</taxon>
        <taxon>Cladocera</taxon>
        <taxon>Anomopoda</taxon>
        <taxon>Daphniidae</taxon>
        <taxon>Daphnia</taxon>
    </lineage>
</organism>
<gene>
    <name evidence="2" type="ORF">OUZ56_027363</name>
    <name evidence="3" type="ORF">OUZ56_027366</name>
</gene>
<evidence type="ECO:0000313" key="4">
    <source>
        <dbReference type="Proteomes" id="UP001234178"/>
    </source>
</evidence>
<dbReference type="Proteomes" id="UP001234178">
    <property type="component" value="Unassembled WGS sequence"/>
</dbReference>
<protein>
    <submittedName>
        <fullName evidence="2">Uncharacterized protein</fullName>
    </submittedName>
</protein>
<evidence type="ECO:0000313" key="3">
    <source>
        <dbReference type="EMBL" id="KAK4014856.1"/>
    </source>
</evidence>
<reference evidence="2 4" key="1">
    <citation type="journal article" date="2023" name="Nucleic Acids Res.">
        <title>The hologenome of Daphnia magna reveals possible DNA methylation and microbiome-mediated evolution of the host genome.</title>
        <authorList>
            <person name="Chaturvedi A."/>
            <person name="Li X."/>
            <person name="Dhandapani V."/>
            <person name="Marshall H."/>
            <person name="Kissane S."/>
            <person name="Cuenca-Cambronero M."/>
            <person name="Asole G."/>
            <person name="Calvet F."/>
            <person name="Ruiz-Romero M."/>
            <person name="Marangio P."/>
            <person name="Guigo R."/>
            <person name="Rago D."/>
            <person name="Mirbahai L."/>
            <person name="Eastwood N."/>
            <person name="Colbourne J.K."/>
            <person name="Zhou J."/>
            <person name="Mallon E."/>
            <person name="Orsini L."/>
        </authorList>
    </citation>
    <scope>NUCLEOTIDE SEQUENCE [LARGE SCALE GENOMIC DNA]</scope>
    <source>
        <strain evidence="2">LRV0_1</strain>
    </source>
</reference>
<accession>A0ABQ9ZPK1</accession>
<keyword evidence="4" id="KW-1185">Reference proteome</keyword>
<comment type="caution">
    <text evidence="2">The sequence shown here is derived from an EMBL/GenBank/DDBJ whole genome shotgun (WGS) entry which is preliminary data.</text>
</comment>
<name>A0ABQ9ZPK1_9CRUS</name>
<sequence length="86" mass="9757">MSLVRLLAIFAICLVICSLNVEANSISIPSASRGQRSVDEEAYFMDDAEEGQDEMEERQVETSVEAKRINKLWKKANPIAWTIKRL</sequence>
<proteinExistence type="predicted"/>
<dbReference type="EMBL" id="JAOYFB010000004">
    <property type="protein sequence ID" value="KAK4014853.1"/>
    <property type="molecule type" value="Genomic_DNA"/>
</dbReference>
<feature type="chain" id="PRO_5045031309" evidence="1">
    <location>
        <begin position="24"/>
        <end position="86"/>
    </location>
</feature>
<keyword evidence="1" id="KW-0732">Signal</keyword>
<dbReference type="EMBL" id="JAOYFB010000004">
    <property type="protein sequence ID" value="KAK4014856.1"/>
    <property type="molecule type" value="Genomic_DNA"/>
</dbReference>
<evidence type="ECO:0000256" key="1">
    <source>
        <dbReference type="SAM" id="SignalP"/>
    </source>
</evidence>
<evidence type="ECO:0000313" key="2">
    <source>
        <dbReference type="EMBL" id="KAK4014853.1"/>
    </source>
</evidence>